<dbReference type="Proteomes" id="UP000584642">
    <property type="component" value="Unassembled WGS sequence"/>
</dbReference>
<dbReference type="CDD" id="cd00093">
    <property type="entry name" value="HTH_XRE"/>
    <property type="match status" value="1"/>
</dbReference>
<dbReference type="Gene3D" id="1.10.260.40">
    <property type="entry name" value="lambda repressor-like DNA-binding domains"/>
    <property type="match status" value="1"/>
</dbReference>
<sequence>MTHLGPALRRMRRLRGMKQSHVAELAGVTQATVSRWEAGSHRPDPEQALRLTAFLQARLDGVAERALKRLVETSALPVHLICDVTHRLFAASAGREREWTRGADTFIGDTVWPYACDEIREAEARLPDIGWYDPAAVPVASWHGANGHPVMRILPGLMVWERMVLADGTAVRLCTTVEPDRLDALYPDRRLLRASPC</sequence>
<dbReference type="SUPFAM" id="SSF47413">
    <property type="entry name" value="lambda repressor-like DNA-binding domains"/>
    <property type="match status" value="1"/>
</dbReference>
<evidence type="ECO:0000259" key="1">
    <source>
        <dbReference type="PROSITE" id="PS50943"/>
    </source>
</evidence>
<dbReference type="Pfam" id="PF01381">
    <property type="entry name" value="HTH_3"/>
    <property type="match status" value="1"/>
</dbReference>
<feature type="domain" description="HTH cro/C1-type" evidence="1">
    <location>
        <begin position="8"/>
        <end position="62"/>
    </location>
</feature>
<organism evidence="2 3">
    <name type="scientific">Azospirillum oleiclasticum</name>
    <dbReference type="NCBI Taxonomy" id="2735135"/>
    <lineage>
        <taxon>Bacteria</taxon>
        <taxon>Pseudomonadati</taxon>
        <taxon>Pseudomonadota</taxon>
        <taxon>Alphaproteobacteria</taxon>
        <taxon>Rhodospirillales</taxon>
        <taxon>Azospirillaceae</taxon>
        <taxon>Azospirillum</taxon>
    </lineage>
</organism>
<protein>
    <submittedName>
        <fullName evidence="2">Helix-turn-helix transcriptional regulator</fullName>
    </submittedName>
</protein>
<name>A0ABX2TEX6_9PROT</name>
<keyword evidence="3" id="KW-1185">Reference proteome</keyword>
<reference evidence="2 3" key="1">
    <citation type="submission" date="2020-05" db="EMBL/GenBank/DDBJ databases">
        <title>Azospirillum oleiclasticum sp. nov, a nitrogen-fixing and heavy crude oil-emulsifying bacterium isolated from the crude oil of Yumen Oilfield.</title>
        <authorList>
            <person name="Wu D."/>
            <person name="Cai M."/>
            <person name="Zhang X."/>
        </authorList>
    </citation>
    <scope>NUCLEOTIDE SEQUENCE [LARGE SCALE GENOMIC DNA]</scope>
    <source>
        <strain evidence="2 3">ROY-1-1-2</strain>
    </source>
</reference>
<dbReference type="PROSITE" id="PS50943">
    <property type="entry name" value="HTH_CROC1"/>
    <property type="match status" value="1"/>
</dbReference>
<proteinExistence type="predicted"/>
<dbReference type="InterPro" id="IPR001387">
    <property type="entry name" value="Cro/C1-type_HTH"/>
</dbReference>
<evidence type="ECO:0000313" key="3">
    <source>
        <dbReference type="Proteomes" id="UP000584642"/>
    </source>
</evidence>
<accession>A0ABX2TEX6</accession>
<comment type="caution">
    <text evidence="2">The sequence shown here is derived from an EMBL/GenBank/DDBJ whole genome shotgun (WGS) entry which is preliminary data.</text>
</comment>
<dbReference type="SMART" id="SM00530">
    <property type="entry name" value="HTH_XRE"/>
    <property type="match status" value="1"/>
</dbReference>
<dbReference type="EMBL" id="JABFDB010000021">
    <property type="protein sequence ID" value="NYZ22813.1"/>
    <property type="molecule type" value="Genomic_DNA"/>
</dbReference>
<evidence type="ECO:0000313" key="2">
    <source>
        <dbReference type="EMBL" id="NYZ22813.1"/>
    </source>
</evidence>
<dbReference type="RefSeq" id="WP_180284575.1">
    <property type="nucleotide sequence ID" value="NZ_JABFDB010000021.1"/>
</dbReference>
<gene>
    <name evidence="2" type="ORF">HND93_24145</name>
</gene>
<dbReference type="InterPro" id="IPR010982">
    <property type="entry name" value="Lambda_DNA-bd_dom_sf"/>
</dbReference>